<dbReference type="PROSITE" id="PS50043">
    <property type="entry name" value="HTH_LUXR_2"/>
    <property type="match status" value="1"/>
</dbReference>
<name>A0ABR9W2T6_9MICO</name>
<accession>A0ABR9W2T6</accession>
<dbReference type="CDD" id="cd06170">
    <property type="entry name" value="LuxR_C_like"/>
    <property type="match status" value="1"/>
</dbReference>
<organism evidence="5 6">
    <name type="scientific">Brachybacterium epidermidis</name>
    <dbReference type="NCBI Taxonomy" id="2781983"/>
    <lineage>
        <taxon>Bacteria</taxon>
        <taxon>Bacillati</taxon>
        <taxon>Actinomycetota</taxon>
        <taxon>Actinomycetes</taxon>
        <taxon>Micrococcales</taxon>
        <taxon>Dermabacteraceae</taxon>
        <taxon>Brachybacterium</taxon>
    </lineage>
</organism>
<dbReference type="SUPFAM" id="SSF46894">
    <property type="entry name" value="C-terminal effector domain of the bipartite response regulators"/>
    <property type="match status" value="1"/>
</dbReference>
<dbReference type="RefSeq" id="WP_193866471.1">
    <property type="nucleotide sequence ID" value="NZ_JADEYR010000013.1"/>
</dbReference>
<evidence type="ECO:0000313" key="5">
    <source>
        <dbReference type="EMBL" id="MBE9404727.1"/>
    </source>
</evidence>
<dbReference type="SMART" id="SM00421">
    <property type="entry name" value="HTH_LUXR"/>
    <property type="match status" value="1"/>
</dbReference>
<evidence type="ECO:0000256" key="1">
    <source>
        <dbReference type="ARBA" id="ARBA00023015"/>
    </source>
</evidence>
<dbReference type="InterPro" id="IPR041664">
    <property type="entry name" value="AAA_16"/>
</dbReference>
<evidence type="ECO:0000259" key="4">
    <source>
        <dbReference type="PROSITE" id="PS50043"/>
    </source>
</evidence>
<dbReference type="InterPro" id="IPR027417">
    <property type="entry name" value="P-loop_NTPase"/>
</dbReference>
<proteinExistence type="predicted"/>
<keyword evidence="1" id="KW-0805">Transcription regulation</keyword>
<comment type="caution">
    <text evidence="5">The sequence shown here is derived from an EMBL/GenBank/DDBJ whole genome shotgun (WGS) entry which is preliminary data.</text>
</comment>
<dbReference type="Gene3D" id="1.10.10.10">
    <property type="entry name" value="Winged helix-like DNA-binding domain superfamily/Winged helix DNA-binding domain"/>
    <property type="match status" value="1"/>
</dbReference>
<sequence length="860" mass="93250">MTGLLDPASPLGMPPPALQAGDVESAVHASLSEPRLQGALLVGPPGIGKTRTIEDALERYIGTFHIERLLCTPHLAQQPYGSLLLLATDADGPLPPDPLEAYGVISRALRERAGDRPVLLVVDNCDRIDELSASLVTQLVREHAISLLAATDTLTPPADLFTALWCENRIRRIDLSGMDRDSSRRLLERTLGAPVSARSVDMLATATGGNPQLLIELVRHQRRQGTLQLHEGTWILVAPLDYTGIQHIHDNRLARLSSIARDLVLMVAMVEAVPLSALLRIAEADVLSSLLATGLLHATAGPPSTVRLAERVLSEMLAHSIPPARRLRLWETLQGAVDIRTLPPVTRFGFARCAVRCHTHPDPWLVATGASHAFERGDAHQVLELAAHADCSDPRLKLQVARSLRMLGRFDELEDVLRHLDEHPDPEIAEGAHRVRLSLTDPFTDLPGPSRGLPEGASPRLRIAHAHRHQRGGRFDEVIAICETMRHDLTVPPATRAMAAARQGEALITKGAVAEGLGHATRALQMLELSSPSVVDRLIVHHCLYRSFLLAGAPQQTQRVIDSMRSLGATDSGAQVISGIEALRRGRIPDALTVLSACAGELERADPLGLQGVTDAARRLAHQFLRTESPLPVARPVHPASPRDWLIERITRFLQLAELGLTARTDAARGMEELAREIRAEGGVTAAVHVLIQAANHDSVSAAQELAALPVREGEPIVALGRMLGIGIERGSVPDLLEATSMAEAMGDVMLAHDTAGRALVLAREGGERAQIRTARARTARAYRLMRQARGLQRPAAPLSTFELELAEAAATGATSQQLGARFHLSPRTVEWHLDKIYQRLHVGSRAELRKALDDDRGRA</sequence>
<keyword evidence="3" id="KW-0804">Transcription</keyword>
<keyword evidence="6" id="KW-1185">Reference proteome</keyword>
<protein>
    <recommendedName>
        <fullName evidence="4">HTH luxR-type domain-containing protein</fullName>
    </recommendedName>
</protein>
<dbReference type="SUPFAM" id="SSF52540">
    <property type="entry name" value="P-loop containing nucleoside triphosphate hydrolases"/>
    <property type="match status" value="1"/>
</dbReference>
<evidence type="ECO:0000256" key="2">
    <source>
        <dbReference type="ARBA" id="ARBA00023125"/>
    </source>
</evidence>
<dbReference type="Pfam" id="PF13191">
    <property type="entry name" value="AAA_16"/>
    <property type="match status" value="1"/>
</dbReference>
<dbReference type="InterPro" id="IPR036388">
    <property type="entry name" value="WH-like_DNA-bd_sf"/>
</dbReference>
<feature type="domain" description="HTH luxR-type" evidence="4">
    <location>
        <begin position="792"/>
        <end position="857"/>
    </location>
</feature>
<dbReference type="EMBL" id="JADEYR010000013">
    <property type="protein sequence ID" value="MBE9404727.1"/>
    <property type="molecule type" value="Genomic_DNA"/>
</dbReference>
<gene>
    <name evidence="5" type="ORF">IOE58_11205</name>
</gene>
<dbReference type="Gene3D" id="3.40.50.300">
    <property type="entry name" value="P-loop containing nucleotide triphosphate hydrolases"/>
    <property type="match status" value="1"/>
</dbReference>
<dbReference type="PANTHER" id="PTHR44688:SF16">
    <property type="entry name" value="DNA-BINDING TRANSCRIPTIONAL ACTIVATOR DEVR_DOSR"/>
    <property type="match status" value="1"/>
</dbReference>
<dbReference type="Pfam" id="PF00196">
    <property type="entry name" value="GerE"/>
    <property type="match status" value="1"/>
</dbReference>
<keyword evidence="2" id="KW-0238">DNA-binding</keyword>
<dbReference type="PANTHER" id="PTHR44688">
    <property type="entry name" value="DNA-BINDING TRANSCRIPTIONAL ACTIVATOR DEVR_DOSR"/>
    <property type="match status" value="1"/>
</dbReference>
<reference evidence="5 6" key="1">
    <citation type="submission" date="2020-10" db="EMBL/GenBank/DDBJ databases">
        <title>Draft genome and description of Brachybacterium epidermidis sp nov.</title>
        <authorList>
            <person name="Boxberger M."/>
            <person name="La Scola B."/>
        </authorList>
    </citation>
    <scope>NUCLEOTIDE SEQUENCE [LARGE SCALE GENOMIC DNA]</scope>
    <source>
        <strain evidence="5 6">Marseille-Q2903</strain>
    </source>
</reference>
<evidence type="ECO:0000256" key="3">
    <source>
        <dbReference type="ARBA" id="ARBA00023163"/>
    </source>
</evidence>
<dbReference type="Proteomes" id="UP000644727">
    <property type="component" value="Unassembled WGS sequence"/>
</dbReference>
<dbReference type="InterPro" id="IPR016032">
    <property type="entry name" value="Sig_transdc_resp-reg_C-effctor"/>
</dbReference>
<dbReference type="InterPro" id="IPR000792">
    <property type="entry name" value="Tscrpt_reg_LuxR_C"/>
</dbReference>
<evidence type="ECO:0000313" key="6">
    <source>
        <dbReference type="Proteomes" id="UP000644727"/>
    </source>
</evidence>